<name>A0AA85INJ3_TRIRE</name>
<dbReference type="GO" id="GO:0005737">
    <property type="term" value="C:cytoplasm"/>
    <property type="evidence" value="ECO:0007669"/>
    <property type="project" value="UniProtKB-SubCell"/>
</dbReference>
<evidence type="ECO:0000313" key="7">
    <source>
        <dbReference type="Proteomes" id="UP000050795"/>
    </source>
</evidence>
<dbReference type="InterPro" id="IPR053879">
    <property type="entry name" value="HYDIN_VesB_CFA65-like_Ig"/>
</dbReference>
<evidence type="ECO:0000259" key="6">
    <source>
        <dbReference type="Pfam" id="PF22544"/>
    </source>
</evidence>
<dbReference type="GO" id="GO:0008285">
    <property type="term" value="P:negative regulation of cell population proliferation"/>
    <property type="evidence" value="ECO:0007669"/>
    <property type="project" value="InterPro"/>
</dbReference>
<evidence type="ECO:0000256" key="5">
    <source>
        <dbReference type="ARBA" id="ARBA00023273"/>
    </source>
</evidence>
<protein>
    <recommendedName>
        <fullName evidence="6">HYDIN/VesB/CFA65-like Ig-like domain-containing protein</fullName>
    </recommendedName>
</protein>
<sequence>MRQLNLSKYSSRSNDIEEAVDNLIIIEPTMGVIAPRQSINIDIILSSSKSLNIKEDIPCFIDILPNSPLWLHIEAEFTEPAIAFDKPDCNFGLMRPNETVKQSILLTNTSPSSRKWRLEMDTVNSKFASEMKIHPSCGILKPVQSITVNLSFTPEMVRSVREVITVHTEESEEISKLLILAEVQTPLIDFEPNHIDYNECYWNIPITKVITVTNLNLLECDLEWIDPVGKDKEWVTVNVTPKSFRITGQQNQKCEVTICARKQAPVEDLRIPLRVDGLNDFLWLPVTAKVNGLSLKYRLINPDDKVDESELNSQEYFTVVSDINSKTPVINFGENVSLFEPVEKWIEFINDTPIPTKICIDMGNLSTKVNYSDYHYKPELGAKRFLKLSSQTTDNSISRRKLLLLMAEKECKTEIRNLYDWCNSLLEGSKGACLLAHSAISSSSSGWASDFQLAEYNLVTVNTYQSETLIMPSWCLPGYGYLRICFICIANLWGAYQDSIRVYVFPEFNIPNEVNLPHIEMPVRFKVIGCPVYSIATGHFGQLSNNLMTSMHHNTLRSNDILPKTALPLTATRQFIRFGSVLYNGPTVKRKIRLHNSCGTAIRIDWQVFLDSEIEETDQLLNLLCFISEPFEKLPSSLLIDDQFLDSTETIEDESSTKPLINLVLRPYDGKLIWQSSSAQILPTLKDNYKRLFTVEPEQVIIPPHEEFTVTIVMNPTEAYSEMMSYSMFNLKAHIIGYLSIDSKEFLDIPRTNALITEQLRFDVTAKLEQPRLLIDLNDDPLEIDNTHASLLSSQPIITLHFKSGFGQFLSVSSSMRCMQNYLLSSNDNNPSSHSILTKHDLEQPQQSLSPSDNEPGSLLMSSIVLERKIYLRCTNSIPVAICIKAKYPENLRFRRRRTIGMKETIVYTDKDNSMAIEGQDIVVNTNEYSNETTIIKMNKTDFEELYKPQINLTIHPDKLEKITVGYLLEKDFCLRQINSKVSGDNLEIDESRLRLKNEILFKFQVTNDDLSSSDTLVDSMINNSTDIYQLYTQITIIRPQFKIHPIGALDFGTVLIGKTKKMEIKIQNIAQTPTFWLLKLCNDKTPDEIDARGDVFRTTKCSGYLNAMSNDGSQFSEMITVEFQPRKTGRVETTWKFEGILGEQTQFIKLIGSGSLDECFNTI</sequence>
<keyword evidence="7" id="KW-1185">Reference proteome</keyword>
<evidence type="ECO:0000256" key="4">
    <source>
        <dbReference type="ARBA" id="ARBA00023069"/>
    </source>
</evidence>
<keyword evidence="3" id="KW-0963">Cytoplasm</keyword>
<evidence type="ECO:0000256" key="1">
    <source>
        <dbReference type="ARBA" id="ARBA00004138"/>
    </source>
</evidence>
<dbReference type="GO" id="GO:0005929">
    <property type="term" value="C:cilium"/>
    <property type="evidence" value="ECO:0007669"/>
    <property type="project" value="UniProtKB-SubCell"/>
</dbReference>
<evidence type="ECO:0000256" key="3">
    <source>
        <dbReference type="ARBA" id="ARBA00022490"/>
    </source>
</evidence>
<accession>A0AA85INJ3</accession>
<dbReference type="GO" id="GO:0015631">
    <property type="term" value="F:tubulin binding"/>
    <property type="evidence" value="ECO:0007669"/>
    <property type="project" value="TreeGrafter"/>
</dbReference>
<keyword evidence="4" id="KW-0969">Cilium</keyword>
<evidence type="ECO:0000313" key="8">
    <source>
        <dbReference type="WBParaSite" id="TREG1_108600.1"/>
    </source>
</evidence>
<dbReference type="Pfam" id="PF22544">
    <property type="entry name" value="HYDIN_VesB_CFA65-like_Ig"/>
    <property type="match status" value="1"/>
</dbReference>
<reference evidence="7" key="1">
    <citation type="submission" date="2022-06" db="EMBL/GenBank/DDBJ databases">
        <authorList>
            <person name="Berger JAMES D."/>
            <person name="Berger JAMES D."/>
        </authorList>
    </citation>
    <scope>NUCLEOTIDE SEQUENCE [LARGE SCALE GENOMIC DNA]</scope>
</reference>
<evidence type="ECO:0000256" key="2">
    <source>
        <dbReference type="ARBA" id="ARBA00004496"/>
    </source>
</evidence>
<proteinExistence type="predicted"/>
<dbReference type="InterPro" id="IPR033304">
    <property type="entry name" value="DLEC1"/>
</dbReference>
<feature type="domain" description="HYDIN/VesB/CFA65-like Ig-like" evidence="6">
    <location>
        <begin position="80"/>
        <end position="177"/>
    </location>
</feature>
<dbReference type="AlphaFoldDB" id="A0AA85INJ3"/>
<dbReference type="WBParaSite" id="TREG1_108600.1">
    <property type="protein sequence ID" value="TREG1_108600.1"/>
    <property type="gene ID" value="TREG1_108600"/>
</dbReference>
<keyword evidence="5" id="KW-0966">Cell projection</keyword>
<comment type="subcellular location">
    <subcellularLocation>
        <location evidence="1">Cell projection</location>
        <location evidence="1">Cilium</location>
    </subcellularLocation>
    <subcellularLocation>
        <location evidence="2">Cytoplasm</location>
    </subcellularLocation>
</comment>
<dbReference type="PANTHER" id="PTHR46348:SF1">
    <property type="entry name" value="DELETED IN LUNG AND ESOPHAGEAL CANCER PROTEIN 1"/>
    <property type="match status" value="1"/>
</dbReference>
<dbReference type="InterPro" id="IPR013783">
    <property type="entry name" value="Ig-like_fold"/>
</dbReference>
<reference evidence="8" key="2">
    <citation type="submission" date="2023-11" db="UniProtKB">
        <authorList>
            <consortium name="WormBaseParasite"/>
        </authorList>
    </citation>
    <scope>IDENTIFICATION</scope>
</reference>
<dbReference type="Pfam" id="PF23316">
    <property type="entry name" value="Ig_DLEC1_6th"/>
    <property type="match status" value="1"/>
</dbReference>
<dbReference type="Proteomes" id="UP000050795">
    <property type="component" value="Unassembled WGS sequence"/>
</dbReference>
<organism evidence="7 8">
    <name type="scientific">Trichobilharzia regenti</name>
    <name type="common">Nasal bird schistosome</name>
    <dbReference type="NCBI Taxonomy" id="157069"/>
    <lineage>
        <taxon>Eukaryota</taxon>
        <taxon>Metazoa</taxon>
        <taxon>Spiralia</taxon>
        <taxon>Lophotrochozoa</taxon>
        <taxon>Platyhelminthes</taxon>
        <taxon>Trematoda</taxon>
        <taxon>Digenea</taxon>
        <taxon>Strigeidida</taxon>
        <taxon>Schistosomatoidea</taxon>
        <taxon>Schistosomatidae</taxon>
        <taxon>Trichobilharzia</taxon>
    </lineage>
</organism>
<dbReference type="PANTHER" id="PTHR46348">
    <property type="entry name" value="DELETED IN LUNG AND ESOPHAGEAL CANCER PROTEIN 1"/>
    <property type="match status" value="1"/>
</dbReference>
<dbReference type="Gene3D" id="2.60.40.10">
    <property type="entry name" value="Immunoglobulins"/>
    <property type="match status" value="4"/>
</dbReference>